<dbReference type="AlphaFoldDB" id="A0A2P6N2R7"/>
<evidence type="ECO:0000313" key="2">
    <source>
        <dbReference type="EMBL" id="PRP78233.1"/>
    </source>
</evidence>
<reference evidence="2 3" key="1">
    <citation type="journal article" date="2018" name="Genome Biol. Evol.">
        <title>Multiple Roots of Fruiting Body Formation in Amoebozoa.</title>
        <authorList>
            <person name="Hillmann F."/>
            <person name="Forbes G."/>
            <person name="Novohradska S."/>
            <person name="Ferling I."/>
            <person name="Riege K."/>
            <person name="Groth M."/>
            <person name="Westermann M."/>
            <person name="Marz M."/>
            <person name="Spaller T."/>
            <person name="Winckler T."/>
            <person name="Schaap P."/>
            <person name="Glockner G."/>
        </authorList>
    </citation>
    <scope>NUCLEOTIDE SEQUENCE [LARGE SCALE GENOMIC DNA]</scope>
    <source>
        <strain evidence="2 3">Jena</strain>
    </source>
</reference>
<accession>A0A2P6N2R7</accession>
<proteinExistence type="predicted"/>
<dbReference type="InParanoid" id="A0A2P6N2R7"/>
<evidence type="ECO:0000313" key="3">
    <source>
        <dbReference type="Proteomes" id="UP000241769"/>
    </source>
</evidence>
<sequence>MSSSASLSAEEALRLKNRLLEDRIMNLRQQLGQHGMRESVVMPMDYSEYQLVDGGASGVPAGQMRLREIRGGGHPLVTPLNKLLEESQRAGAPKCVRDCRGTYQWAKFHPDEEKEERKRTIALKKSHTNEDVMKFLQAIDRRAWFSSKRGHERYEDEMMRVLRENDDYRDHSMRIVLCQKNAENWDDFLTKMYFMFFSETKKAQARTKFASLSQRANEELERYSLRVFSMAKEAGINNPEACGKLWDTMTPECKAEMPTEYITLVNEGDQWSLTIVCKAVDLRLSNMENNNEHKRSAKKTKVLSPPERRYTPERTIKPRRDREKDRERREKPFKSDDQP</sequence>
<protein>
    <submittedName>
        <fullName evidence="2">Uncharacterized protein</fullName>
    </submittedName>
</protein>
<dbReference type="Proteomes" id="UP000241769">
    <property type="component" value="Unassembled WGS sequence"/>
</dbReference>
<feature type="compositionally biased region" description="Basic and acidic residues" evidence="1">
    <location>
        <begin position="306"/>
        <end position="339"/>
    </location>
</feature>
<organism evidence="2 3">
    <name type="scientific">Planoprotostelium fungivorum</name>
    <dbReference type="NCBI Taxonomy" id="1890364"/>
    <lineage>
        <taxon>Eukaryota</taxon>
        <taxon>Amoebozoa</taxon>
        <taxon>Evosea</taxon>
        <taxon>Variosea</taxon>
        <taxon>Cavosteliida</taxon>
        <taxon>Cavosteliaceae</taxon>
        <taxon>Planoprotostelium</taxon>
    </lineage>
</organism>
<keyword evidence="3" id="KW-1185">Reference proteome</keyword>
<gene>
    <name evidence="2" type="ORF">PROFUN_13843</name>
</gene>
<evidence type="ECO:0000256" key="1">
    <source>
        <dbReference type="SAM" id="MobiDB-lite"/>
    </source>
</evidence>
<dbReference type="EMBL" id="MDYQ01000234">
    <property type="protein sequence ID" value="PRP78233.1"/>
    <property type="molecule type" value="Genomic_DNA"/>
</dbReference>
<comment type="caution">
    <text evidence="2">The sequence shown here is derived from an EMBL/GenBank/DDBJ whole genome shotgun (WGS) entry which is preliminary data.</text>
</comment>
<name>A0A2P6N2R7_9EUKA</name>
<feature type="region of interest" description="Disordered" evidence="1">
    <location>
        <begin position="290"/>
        <end position="339"/>
    </location>
</feature>